<organism evidence="2">
    <name type="scientific">Selaginella moellendorffii</name>
    <name type="common">Spikemoss</name>
    <dbReference type="NCBI Taxonomy" id="88036"/>
    <lineage>
        <taxon>Eukaryota</taxon>
        <taxon>Viridiplantae</taxon>
        <taxon>Streptophyta</taxon>
        <taxon>Embryophyta</taxon>
        <taxon>Tracheophyta</taxon>
        <taxon>Lycopodiopsida</taxon>
        <taxon>Selaginellales</taxon>
        <taxon>Selaginellaceae</taxon>
        <taxon>Selaginella</taxon>
    </lineage>
</organism>
<keyword evidence="2" id="KW-1185">Reference proteome</keyword>
<sequence>MAGEEERSGIGGAVAFVGRILALLTAQEAVERFVCEEYERSIRYIRSMLVPDVAPRPLPPSPIILHQQQLEKRMMKSGASSKVKQPIRGVAIKKKPLDSKVGYNSAIALKHPVSPDSTSLSCSSIEFSPAFESLLRWSKEQDGNRAKDATATCLIALKGGRLSRQRISQGEKRFIAQLGRLENGTPSYQIQDMQMHLGKLIQTCKSKTVGFLLRIAPEPRVSKHRDTCMIALLRECSREGTSLVDLKGRRILNDRPHSYDKLWMYKIPGVAKILERNLTPLNIGTGGIVYNDPKQLSRVLVLIQRLEIVLIRWYLEAGVGEFIEKATRRVVWKAVLLDDPPGTRPPSSDSGQLKVGFLDSGYRNLIQSRSSIFERPLQQSKNDLYSYLYGHISVAVSAFYKMHAIPISEYGCPLNIKESEGYEFVGELKDLTYIEVIQLRVPVFAAKKLEPHLKVPLARELNACPSFINSVCCAGVVEAILRKFGDDLSGTISSMTVQKKVPAHQGSNLPATGSGRLATESFVAWSGAASWFWRDSFIDENQQAPSFDSIRHLWIRKDRPVFTSPASVPILLLLMAPGTCWLCPRHCRGCIQQVRFPFHPQDLFEGGAPVVYILWRVSGCYRVFLGLCQKDNIHEECRVMNRRQRKMVVLNPTLSLVEFGLGRVRYKGHGLIKIQQHHFLDKVELSTTSTGEPIPAIYNNTATLARPKVDHLNLVGTETEDFRLIDWINSLTSGEDNFVTFFSTGRNKTCGPDIWWFLTVTQRTAPEQADKLQCAGEPSSGEQVDDLQSVTTFIICAAQMKTLQKMARSDYQKAISSLDFNKLFLHKKGGKKVVTREKDDEGAKRVRELASFGYKTCGHNGFCRFDEVPAKG</sequence>
<name>D8R5E2_SELML</name>
<proteinExistence type="predicted"/>
<reference evidence="1 2" key="1">
    <citation type="journal article" date="2011" name="Science">
        <title>The Selaginella genome identifies genetic changes associated with the evolution of vascular plants.</title>
        <authorList>
            <person name="Banks J.A."/>
            <person name="Nishiyama T."/>
            <person name="Hasebe M."/>
            <person name="Bowman J.L."/>
            <person name="Gribskov M."/>
            <person name="dePamphilis C."/>
            <person name="Albert V.A."/>
            <person name="Aono N."/>
            <person name="Aoyama T."/>
            <person name="Ambrose B.A."/>
            <person name="Ashton N.W."/>
            <person name="Axtell M.J."/>
            <person name="Barker E."/>
            <person name="Barker M.S."/>
            <person name="Bennetzen J.L."/>
            <person name="Bonawitz N.D."/>
            <person name="Chapple C."/>
            <person name="Cheng C."/>
            <person name="Correa L.G."/>
            <person name="Dacre M."/>
            <person name="DeBarry J."/>
            <person name="Dreyer I."/>
            <person name="Elias M."/>
            <person name="Engstrom E.M."/>
            <person name="Estelle M."/>
            <person name="Feng L."/>
            <person name="Finet C."/>
            <person name="Floyd S.K."/>
            <person name="Frommer W.B."/>
            <person name="Fujita T."/>
            <person name="Gramzow L."/>
            <person name="Gutensohn M."/>
            <person name="Harholt J."/>
            <person name="Hattori M."/>
            <person name="Heyl A."/>
            <person name="Hirai T."/>
            <person name="Hiwatashi Y."/>
            <person name="Ishikawa M."/>
            <person name="Iwata M."/>
            <person name="Karol K.G."/>
            <person name="Koehler B."/>
            <person name="Kolukisaoglu U."/>
            <person name="Kubo M."/>
            <person name="Kurata T."/>
            <person name="Lalonde S."/>
            <person name="Li K."/>
            <person name="Li Y."/>
            <person name="Litt A."/>
            <person name="Lyons E."/>
            <person name="Manning G."/>
            <person name="Maruyama T."/>
            <person name="Michael T.P."/>
            <person name="Mikami K."/>
            <person name="Miyazaki S."/>
            <person name="Morinaga S."/>
            <person name="Murata T."/>
            <person name="Mueller-Roeber B."/>
            <person name="Nelson D.R."/>
            <person name="Obara M."/>
            <person name="Oguri Y."/>
            <person name="Olmstead R.G."/>
            <person name="Onodera N."/>
            <person name="Petersen B.L."/>
            <person name="Pils B."/>
            <person name="Prigge M."/>
            <person name="Rensing S.A."/>
            <person name="Riano-Pachon D.M."/>
            <person name="Roberts A.W."/>
            <person name="Sato Y."/>
            <person name="Scheller H.V."/>
            <person name="Schulz B."/>
            <person name="Schulz C."/>
            <person name="Shakirov E.V."/>
            <person name="Shibagaki N."/>
            <person name="Shinohara N."/>
            <person name="Shippen D.E."/>
            <person name="Soerensen I."/>
            <person name="Sotooka R."/>
            <person name="Sugimoto N."/>
            <person name="Sugita M."/>
            <person name="Sumikawa N."/>
            <person name="Tanurdzic M."/>
            <person name="Theissen G."/>
            <person name="Ulvskov P."/>
            <person name="Wakazuki S."/>
            <person name="Weng J.K."/>
            <person name="Willats W.W."/>
            <person name="Wipf D."/>
            <person name="Wolf P.G."/>
            <person name="Yang L."/>
            <person name="Zimmer A.D."/>
            <person name="Zhu Q."/>
            <person name="Mitros T."/>
            <person name="Hellsten U."/>
            <person name="Loque D."/>
            <person name="Otillar R."/>
            <person name="Salamov A."/>
            <person name="Schmutz J."/>
            <person name="Shapiro H."/>
            <person name="Lindquist E."/>
            <person name="Lucas S."/>
            <person name="Rokhsar D."/>
            <person name="Grigoriev I.V."/>
        </authorList>
    </citation>
    <scope>NUCLEOTIDE SEQUENCE [LARGE SCALE GENOMIC DNA]</scope>
</reference>
<evidence type="ECO:0000313" key="1">
    <source>
        <dbReference type="EMBL" id="EFJ32469.1"/>
    </source>
</evidence>
<dbReference type="HOGENOM" id="CLU_329400_0_0_1"/>
<dbReference type="AlphaFoldDB" id="D8R5E2"/>
<dbReference type="Proteomes" id="UP000001514">
    <property type="component" value="Unassembled WGS sequence"/>
</dbReference>
<dbReference type="InParanoid" id="D8R5E2"/>
<protein>
    <submittedName>
        <fullName evidence="1">Uncharacterized protein</fullName>
    </submittedName>
</protein>
<accession>D8R5E2</accession>
<dbReference type="EMBL" id="GL377572">
    <property type="protein sequence ID" value="EFJ32469.1"/>
    <property type="molecule type" value="Genomic_DNA"/>
</dbReference>
<gene>
    <name evidence="1" type="ORF">SELMODRAFT_407373</name>
</gene>
<dbReference type="Gramene" id="EFJ32469">
    <property type="protein sequence ID" value="EFJ32469"/>
    <property type="gene ID" value="SELMODRAFT_407373"/>
</dbReference>
<dbReference type="KEGG" id="smo:SELMODRAFT_407373"/>
<evidence type="ECO:0000313" key="2">
    <source>
        <dbReference type="Proteomes" id="UP000001514"/>
    </source>
</evidence>